<evidence type="ECO:0000313" key="9">
    <source>
        <dbReference type="EMBL" id="KAG7562927.1"/>
    </source>
</evidence>
<keyword evidence="10" id="KW-1185">Reference proteome</keyword>
<dbReference type="EMBL" id="JABELV010000023">
    <property type="protein sequence ID" value="KAG7562927.1"/>
    <property type="molecule type" value="Genomic_DNA"/>
</dbReference>
<evidence type="ECO:0000256" key="1">
    <source>
        <dbReference type="ARBA" id="ARBA00004173"/>
    </source>
</evidence>
<keyword evidence="3" id="KW-0689">Ribosomal protein</keyword>
<organism evidence="9 10">
    <name type="scientific">Filobasidium floriforme</name>
    <dbReference type="NCBI Taxonomy" id="5210"/>
    <lineage>
        <taxon>Eukaryota</taxon>
        <taxon>Fungi</taxon>
        <taxon>Dikarya</taxon>
        <taxon>Basidiomycota</taxon>
        <taxon>Agaricomycotina</taxon>
        <taxon>Tremellomycetes</taxon>
        <taxon>Filobasidiales</taxon>
        <taxon>Filobasidiaceae</taxon>
        <taxon>Filobasidium</taxon>
    </lineage>
</organism>
<comment type="subcellular location">
    <subcellularLocation>
        <location evidence="1">Mitochondrion</location>
    </subcellularLocation>
</comment>
<gene>
    <name evidence="9" type="ORF">FFLO_01617</name>
</gene>
<feature type="region of interest" description="Disordered" evidence="8">
    <location>
        <begin position="317"/>
        <end position="374"/>
    </location>
</feature>
<dbReference type="Gene3D" id="6.10.330.20">
    <property type="match status" value="1"/>
</dbReference>
<dbReference type="Pfam" id="PF06984">
    <property type="entry name" value="MRP-L47"/>
    <property type="match status" value="1"/>
</dbReference>
<evidence type="ECO:0000256" key="4">
    <source>
        <dbReference type="ARBA" id="ARBA00023128"/>
    </source>
</evidence>
<proteinExistence type="inferred from homology"/>
<evidence type="ECO:0000256" key="5">
    <source>
        <dbReference type="ARBA" id="ARBA00023274"/>
    </source>
</evidence>
<dbReference type="GO" id="GO:0032543">
    <property type="term" value="P:mitochondrial translation"/>
    <property type="evidence" value="ECO:0007669"/>
    <property type="project" value="TreeGrafter"/>
</dbReference>
<dbReference type="GO" id="GO:0005762">
    <property type="term" value="C:mitochondrial large ribosomal subunit"/>
    <property type="evidence" value="ECO:0007669"/>
    <property type="project" value="TreeGrafter"/>
</dbReference>
<protein>
    <recommendedName>
        <fullName evidence="6">Large ribosomal subunit protein uL29m</fullName>
    </recommendedName>
    <alternativeName>
        <fullName evidence="7">54S ribosomal protein L4, mitochondrial</fullName>
    </alternativeName>
</protein>
<dbReference type="Proteomes" id="UP000812966">
    <property type="component" value="Unassembled WGS sequence"/>
</dbReference>
<dbReference type="PANTHER" id="PTHR21183:SF18">
    <property type="entry name" value="LARGE RIBOSOMAL SUBUNIT PROTEIN UL29M"/>
    <property type="match status" value="1"/>
</dbReference>
<accession>A0A8K0JPW3</accession>
<dbReference type="GO" id="GO:0003735">
    <property type="term" value="F:structural constituent of ribosome"/>
    <property type="evidence" value="ECO:0007669"/>
    <property type="project" value="InterPro"/>
</dbReference>
<dbReference type="PANTHER" id="PTHR21183">
    <property type="entry name" value="RIBOSOMAL PROTEIN L47, MITOCHONDRIAL-RELATED"/>
    <property type="match status" value="1"/>
</dbReference>
<evidence type="ECO:0000256" key="3">
    <source>
        <dbReference type="ARBA" id="ARBA00022980"/>
    </source>
</evidence>
<feature type="compositionally biased region" description="Low complexity" evidence="8">
    <location>
        <begin position="31"/>
        <end position="41"/>
    </location>
</feature>
<dbReference type="InterPro" id="IPR038340">
    <property type="entry name" value="MRP-L47_sf"/>
</dbReference>
<evidence type="ECO:0000313" key="10">
    <source>
        <dbReference type="Proteomes" id="UP000812966"/>
    </source>
</evidence>
<evidence type="ECO:0000256" key="8">
    <source>
        <dbReference type="SAM" id="MobiDB-lite"/>
    </source>
</evidence>
<dbReference type="AlphaFoldDB" id="A0A8K0JPW3"/>
<feature type="region of interest" description="Disordered" evidence="8">
    <location>
        <begin position="26"/>
        <end position="122"/>
    </location>
</feature>
<comment type="caution">
    <text evidence="9">The sequence shown here is derived from an EMBL/GenBank/DDBJ whole genome shotgun (WGS) entry which is preliminary data.</text>
</comment>
<comment type="similarity">
    <text evidence="2">Belongs to the universal ribosomal protein uL29 family.</text>
</comment>
<keyword evidence="4" id="KW-0496">Mitochondrion</keyword>
<evidence type="ECO:0000256" key="2">
    <source>
        <dbReference type="ARBA" id="ARBA00009254"/>
    </source>
</evidence>
<name>A0A8K0JPW3_9TREE</name>
<sequence length="374" mass="41785">MSFSTRTTRTLVALPRTAWARLMHTPGRQIPNHPTPSTSPHNPHDVHSHHQTLTMPPENSHLLDPEAESTSPDLAADNSVAPRASKSSPIKRATQYSLPPARHSPSPLSTHTPKGKLIPTRPPARTTMPHVEEDKISSSHPLWKFFRTTEEGKFPTPLGGMGLTLEELRNLPKTAEEAGSGMGSLEPIMENDRNLKSGRSWTTAELREKSFRDLHILWYVLLRERNVLATQREERRRLGLALDGELLTKRGFRCRKSMARIKYVLNERRLALIATAESLRPTAQKVHGTSPLGMADPMSLTGWEKERGIRFERGVIDESTSASGLGDGERQKRDMEEEKEPVVEGESVAKEEIEGRDEGFGSGKEAEEFVKAKI</sequence>
<evidence type="ECO:0000256" key="7">
    <source>
        <dbReference type="ARBA" id="ARBA00035399"/>
    </source>
</evidence>
<keyword evidence="5" id="KW-0687">Ribonucleoprotein</keyword>
<reference evidence="9" key="1">
    <citation type="submission" date="2020-04" db="EMBL/GenBank/DDBJ databases">
        <title>Analysis of mating type loci in Filobasidium floriforme.</title>
        <authorList>
            <person name="Nowrousian M."/>
        </authorList>
    </citation>
    <scope>NUCLEOTIDE SEQUENCE</scope>
    <source>
        <strain evidence="9">CBS 6242</strain>
    </source>
</reference>
<evidence type="ECO:0000256" key="6">
    <source>
        <dbReference type="ARBA" id="ARBA00035289"/>
    </source>
</evidence>
<feature type="compositionally biased region" description="Basic and acidic residues" evidence="8">
    <location>
        <begin position="327"/>
        <end position="374"/>
    </location>
</feature>
<dbReference type="InterPro" id="IPR010729">
    <property type="entry name" value="Ribosomal_uL29_mit"/>
</dbReference>
<dbReference type="OrthoDB" id="270763at2759"/>